<dbReference type="AlphaFoldDB" id="A0AA37X8E1"/>
<name>A0AA37X8E1_9MICO</name>
<evidence type="ECO:0000313" key="3">
    <source>
        <dbReference type="Proteomes" id="UP001157160"/>
    </source>
</evidence>
<reference evidence="2 3" key="1">
    <citation type="journal article" date="2014" name="Int. J. Syst. Evol. Microbiol.">
        <title>Complete genome sequence of Corynebacterium casei LMG S-19264T (=DSM 44701T), isolated from a smear-ripened cheese.</title>
        <authorList>
            <consortium name="US DOE Joint Genome Institute (JGI-PGF)"/>
            <person name="Walter F."/>
            <person name="Albersmeier A."/>
            <person name="Kalinowski J."/>
            <person name="Ruckert C."/>
        </authorList>
    </citation>
    <scope>NUCLEOTIDE SEQUENCE [LARGE SCALE GENOMIC DNA]</scope>
    <source>
        <strain evidence="2 3">NBRC 112289</strain>
    </source>
</reference>
<dbReference type="SUPFAM" id="SSF46929">
    <property type="entry name" value="DNA helicase RuvA subunit, C-terminal domain"/>
    <property type="match status" value="1"/>
</dbReference>
<dbReference type="Pfam" id="PF07499">
    <property type="entry name" value="RuvA_C"/>
    <property type="match status" value="1"/>
</dbReference>
<dbReference type="Gene3D" id="1.10.8.10">
    <property type="entry name" value="DNA helicase RuvA subunit, C-terminal domain"/>
    <property type="match status" value="1"/>
</dbReference>
<protein>
    <recommendedName>
        <fullName evidence="1">Holliday junction DNA helicase RuvA C-terminal domain-containing protein</fullName>
    </recommendedName>
</protein>
<dbReference type="EMBL" id="BSUL01000001">
    <property type="protein sequence ID" value="GMA27629.1"/>
    <property type="molecule type" value="Genomic_DNA"/>
</dbReference>
<dbReference type="GO" id="GO:0009378">
    <property type="term" value="F:four-way junction helicase activity"/>
    <property type="evidence" value="ECO:0007669"/>
    <property type="project" value="InterPro"/>
</dbReference>
<dbReference type="GO" id="GO:0005524">
    <property type="term" value="F:ATP binding"/>
    <property type="evidence" value="ECO:0007669"/>
    <property type="project" value="InterPro"/>
</dbReference>
<accession>A0AA37X8E1</accession>
<dbReference type="GO" id="GO:0006281">
    <property type="term" value="P:DNA repair"/>
    <property type="evidence" value="ECO:0007669"/>
    <property type="project" value="InterPro"/>
</dbReference>
<evidence type="ECO:0000313" key="2">
    <source>
        <dbReference type="EMBL" id="GMA27629.1"/>
    </source>
</evidence>
<proteinExistence type="predicted"/>
<sequence length="61" mass="6066">MSAPAVGDSVRNALIGLGWSEKIAVQTVDELLAAGAPEETATVPALLRLALAQLGPAGAGR</sequence>
<dbReference type="GO" id="GO:0006310">
    <property type="term" value="P:DNA recombination"/>
    <property type="evidence" value="ECO:0007669"/>
    <property type="project" value="InterPro"/>
</dbReference>
<evidence type="ECO:0000259" key="1">
    <source>
        <dbReference type="Pfam" id="PF07499"/>
    </source>
</evidence>
<dbReference type="InterPro" id="IPR036267">
    <property type="entry name" value="RuvA_C_sf"/>
</dbReference>
<keyword evidence="3" id="KW-1185">Reference proteome</keyword>
<dbReference type="Proteomes" id="UP001157160">
    <property type="component" value="Unassembled WGS sequence"/>
</dbReference>
<dbReference type="GO" id="GO:0009379">
    <property type="term" value="C:Holliday junction helicase complex"/>
    <property type="evidence" value="ECO:0007669"/>
    <property type="project" value="InterPro"/>
</dbReference>
<comment type="caution">
    <text evidence="2">The sequence shown here is derived from an EMBL/GenBank/DDBJ whole genome shotgun (WGS) entry which is preliminary data.</text>
</comment>
<dbReference type="InterPro" id="IPR011114">
    <property type="entry name" value="RuvA_C"/>
</dbReference>
<organism evidence="2 3">
    <name type="scientific">Arenivirga flava</name>
    <dbReference type="NCBI Taxonomy" id="1930060"/>
    <lineage>
        <taxon>Bacteria</taxon>
        <taxon>Bacillati</taxon>
        <taxon>Actinomycetota</taxon>
        <taxon>Actinomycetes</taxon>
        <taxon>Micrococcales</taxon>
        <taxon>Microbacteriaceae</taxon>
        <taxon>Arenivirga</taxon>
    </lineage>
</organism>
<feature type="domain" description="Holliday junction DNA helicase RuvA C-terminal" evidence="1">
    <location>
        <begin position="8"/>
        <end position="54"/>
    </location>
</feature>
<gene>
    <name evidence="2" type="ORF">GCM10025874_08820</name>
</gene>